<dbReference type="Pfam" id="PF13193">
    <property type="entry name" value="AMP-binding_C"/>
    <property type="match status" value="1"/>
</dbReference>
<dbReference type="GO" id="GO:0006631">
    <property type="term" value="P:fatty acid metabolic process"/>
    <property type="evidence" value="ECO:0007669"/>
    <property type="project" value="TreeGrafter"/>
</dbReference>
<evidence type="ECO:0000313" key="4">
    <source>
        <dbReference type="Proteomes" id="UP000095347"/>
    </source>
</evidence>
<gene>
    <name evidence="3" type="ORF">BEN30_02205</name>
</gene>
<dbReference type="InterPro" id="IPR000873">
    <property type="entry name" value="AMP-dep_synth/lig_dom"/>
</dbReference>
<feature type="domain" description="AMP-dependent synthetase/ligase" evidence="1">
    <location>
        <begin position="82"/>
        <end position="284"/>
    </location>
</feature>
<sequence length="423" mass="44052">MNNSNAIALIHSGRAVSYATLHARGREVMASYGDAQVVVGETNRLDMVSLVHGAWAAKRALFALDPTLPRPLREALLAPVATTTAATDVRLIVATTGSTGTPKAVMLSEANISAAVAASNVRIPLHPGDIWLNPLPLSHIGGLSILYRAAAAGATVLLAERFEADHVWAEINAHPVSHISVVPAMLAQLLDAAGDRPPPPALRVVLTGGAALSPALAGRALAAGWPLAPTYGMSETGSQLATLMTIDDTWRPGQVGRPLDSFEVALVGDGRLAVRGPAVMCGYLNADLRPGDGLDENGWFKTGDVARVEADGTLSILGRADDVLISGGVTLHPTAIEAALSNCPGVEGVAVTATQDPTWGDVVVALYVGTIAPAQVLAWARENLAGSYRPRQAVQVDELPLNRLGKSDRRALKKLIEGHKPAP</sequence>
<dbReference type="Proteomes" id="UP000095347">
    <property type="component" value="Unassembled WGS sequence"/>
</dbReference>
<protein>
    <recommendedName>
        <fullName evidence="5">2-succinylbenzoate--CoA ligase</fullName>
    </recommendedName>
</protein>
<keyword evidence="4" id="KW-1185">Reference proteome</keyword>
<dbReference type="STRING" id="28181.BEN30_02205"/>
<organism evidence="3 4">
    <name type="scientific">Magnetovibrio blakemorei</name>
    <dbReference type="NCBI Taxonomy" id="28181"/>
    <lineage>
        <taxon>Bacteria</taxon>
        <taxon>Pseudomonadati</taxon>
        <taxon>Pseudomonadota</taxon>
        <taxon>Alphaproteobacteria</taxon>
        <taxon>Rhodospirillales</taxon>
        <taxon>Magnetovibrionaceae</taxon>
        <taxon>Magnetovibrio</taxon>
    </lineage>
</organism>
<dbReference type="AlphaFoldDB" id="A0A1E5QC52"/>
<accession>A0A1E5QC52</accession>
<dbReference type="Pfam" id="PF00501">
    <property type="entry name" value="AMP-binding"/>
    <property type="match status" value="1"/>
</dbReference>
<dbReference type="InterPro" id="IPR025110">
    <property type="entry name" value="AMP-bd_C"/>
</dbReference>
<dbReference type="InterPro" id="IPR045851">
    <property type="entry name" value="AMP-bd_C_sf"/>
</dbReference>
<evidence type="ECO:0008006" key="5">
    <source>
        <dbReference type="Google" id="ProtNLM"/>
    </source>
</evidence>
<reference evidence="4" key="1">
    <citation type="submission" date="2016-07" db="EMBL/GenBank/DDBJ databases">
        <authorList>
            <person name="Florea S."/>
            <person name="Webb J.S."/>
            <person name="Jaromczyk J."/>
            <person name="Schardl C.L."/>
        </authorList>
    </citation>
    <scope>NUCLEOTIDE SEQUENCE [LARGE SCALE GENOMIC DNA]</scope>
    <source>
        <strain evidence="4">MV-1</strain>
    </source>
</reference>
<name>A0A1E5QC52_9PROT</name>
<dbReference type="PANTHER" id="PTHR43201">
    <property type="entry name" value="ACYL-COA SYNTHETASE"/>
    <property type="match status" value="1"/>
</dbReference>
<dbReference type="PANTHER" id="PTHR43201:SF32">
    <property type="entry name" value="2-SUCCINYLBENZOATE--COA LIGASE, CHLOROPLASTIC_PEROXISOMAL"/>
    <property type="match status" value="1"/>
</dbReference>
<evidence type="ECO:0000259" key="2">
    <source>
        <dbReference type="Pfam" id="PF13193"/>
    </source>
</evidence>
<feature type="domain" description="AMP-binding enzyme C-terminal" evidence="2">
    <location>
        <begin position="336"/>
        <end position="406"/>
    </location>
</feature>
<dbReference type="PROSITE" id="PS00455">
    <property type="entry name" value="AMP_BINDING"/>
    <property type="match status" value="1"/>
</dbReference>
<proteinExistence type="predicted"/>
<dbReference type="Gene3D" id="3.30.300.30">
    <property type="match status" value="1"/>
</dbReference>
<dbReference type="InterPro" id="IPR020845">
    <property type="entry name" value="AMP-binding_CS"/>
</dbReference>
<dbReference type="Gene3D" id="3.40.50.12780">
    <property type="entry name" value="N-terminal domain of ligase-like"/>
    <property type="match status" value="1"/>
</dbReference>
<comment type="caution">
    <text evidence="3">The sequence shown here is derived from an EMBL/GenBank/DDBJ whole genome shotgun (WGS) entry which is preliminary data.</text>
</comment>
<dbReference type="EMBL" id="MCGG01000002">
    <property type="protein sequence ID" value="OEJ69668.1"/>
    <property type="molecule type" value="Genomic_DNA"/>
</dbReference>
<evidence type="ECO:0000259" key="1">
    <source>
        <dbReference type="Pfam" id="PF00501"/>
    </source>
</evidence>
<dbReference type="SUPFAM" id="SSF56801">
    <property type="entry name" value="Acetyl-CoA synthetase-like"/>
    <property type="match status" value="1"/>
</dbReference>
<dbReference type="InterPro" id="IPR042099">
    <property type="entry name" value="ANL_N_sf"/>
</dbReference>
<dbReference type="GO" id="GO:0031956">
    <property type="term" value="F:medium-chain fatty acid-CoA ligase activity"/>
    <property type="evidence" value="ECO:0007669"/>
    <property type="project" value="TreeGrafter"/>
</dbReference>
<evidence type="ECO:0000313" key="3">
    <source>
        <dbReference type="EMBL" id="OEJ69668.1"/>
    </source>
</evidence>